<dbReference type="InterPro" id="IPR011990">
    <property type="entry name" value="TPR-like_helical_dom_sf"/>
</dbReference>
<dbReference type="SMART" id="SM00028">
    <property type="entry name" value="TPR"/>
    <property type="match status" value="5"/>
</dbReference>
<keyword evidence="6" id="KW-1185">Reference proteome</keyword>
<dbReference type="Proteomes" id="UP000006671">
    <property type="component" value="Unassembled WGS sequence"/>
</dbReference>
<feature type="signal peptide" evidence="4">
    <location>
        <begin position="1"/>
        <end position="23"/>
    </location>
</feature>
<proteinExistence type="predicted"/>
<name>D2V7N7_NAEGR</name>
<evidence type="ECO:0000313" key="5">
    <source>
        <dbReference type="EMBL" id="EFC47032.1"/>
    </source>
</evidence>
<keyword evidence="4" id="KW-0732">Signal</keyword>
<dbReference type="PANTHER" id="PTHR44858">
    <property type="entry name" value="TETRATRICOPEPTIDE REPEAT PROTEIN 6"/>
    <property type="match status" value="1"/>
</dbReference>
<dbReference type="InParanoid" id="D2V7N7"/>
<keyword evidence="1" id="KW-0677">Repeat</keyword>
<dbReference type="KEGG" id="ngr:NAEGRDRAFT_57400"/>
<dbReference type="PROSITE" id="PS50005">
    <property type="entry name" value="TPR"/>
    <property type="match status" value="1"/>
</dbReference>
<gene>
    <name evidence="5" type="ORF">NAEGRDRAFT_57400</name>
</gene>
<evidence type="ECO:0000256" key="1">
    <source>
        <dbReference type="ARBA" id="ARBA00022737"/>
    </source>
</evidence>
<evidence type="ECO:0000256" key="3">
    <source>
        <dbReference type="PROSITE-ProRule" id="PRU00339"/>
    </source>
</evidence>
<sequence length="1193" mass="135885">MNRFISYLFLLAILFVFYKPVQCQTIAVINNSLQVYNGDNVTITTTNLQSTVNGIVEPRVIYTVTSVTNARFLRYNTTFGFYLDTNTFTVADVTNGLVLFSHFGNQELPTFTLNVYDPLFNISTTAIGNIVFTAFRRGTIGAPRPGFFASVDPSTLIVTLRIRMYLRVFTTPEVKFNIGLSAVTACQQTDLIRDGFVYNAGTSTYWYSDYVLSLPLSSYLSNPNVQQISTGGVIDLVALMYAEYMITTYSPLPSTSTGGDVYVAPPISGTCYKVIYQQRYILTLVLQVTRVSFNTTDGSSSGGNNCTAFIQPKRIFVNDLGKLEIRMIVWTLLAPPVTSWTVTGPYFFNVTDAIFTGTSNGYYQYTIVMQSNVINGPIDFYGDYVLTYLSPDGTGCTISYSLQYVVPYPPITQVLQYNTTAQTYGNAALTVAQTQFAATDTIYVRVDVPGAPSVPYMTISPYNVIMCCFLDFTTIPVNVDCRNASNSDFSTQIYINGVPQSTGGLNAATLPPPSTSSYAFQFDLPFAIRDGLDRRCFLTIESAYLPTNTTSVRSLFKEENVDTRSLAANPVANAVVSKTYRLFDIVPKTTKGGAGTSGVVNGAFSIVRGFLSTTFKKSTCKVPHHRSLISTLRKEFTSSPTNERKFHNNLFSPLRSSNNNNLDNFGGDENDAENNDNKVRNKKRIGELNELLEFNPNFTDALIERSKCYEGLSEWKLACADLEKVLEIEPNRDDMVSLLEQLYWFYIQKENYNVQLANNYLERAFEIVSNNAVQVPFSYYSSLYSMCYELEQFEKAISYATKGIKSIESIGPIEIGSKEADDLASLLCRRGSVLIIKYKMIECGRQDFERALSLASSKYESLVLMLDSFIYLKNHDLVIETYNLVKELEKKETRTDEKILSEYQKLHEMMKEYYLKRKEYKQAMQCMKQYYQKDPILMFQNHGMYRYLCLIVGDYAEFIDCTRFYITTLELYEKNGIEMIENNPPPTESPIQRILQYSATWCTIYSYVNRLDDAIKECEKLKELLEKPQNTFPKEHLLGIYYIILTYSHMKKGNDHLIMELAKEAKKYYPAVLRFVAEYYFQNGNYQMARQYYLESYNETKDLENLSNLADCFFVEKDYESGIRECEKILEIDPSFCVAYFNMGAAYCHLGDLERANQYFERGIKEATEQKDANKYPLVEALRKTYPQYFEKE</sequence>
<dbReference type="Pfam" id="PF13431">
    <property type="entry name" value="TPR_17"/>
    <property type="match status" value="1"/>
</dbReference>
<dbReference type="STRING" id="5762.D2V7N7"/>
<feature type="chain" id="PRO_5003038369" evidence="4">
    <location>
        <begin position="24"/>
        <end position="1193"/>
    </location>
</feature>
<evidence type="ECO:0000313" key="6">
    <source>
        <dbReference type="Proteomes" id="UP000006671"/>
    </source>
</evidence>
<dbReference type="InterPro" id="IPR050498">
    <property type="entry name" value="Ycf3"/>
</dbReference>
<dbReference type="AlphaFoldDB" id="D2V7N7"/>
<accession>D2V7N7</accession>
<dbReference type="Pfam" id="PF16184">
    <property type="entry name" value="Cadherin_3"/>
    <property type="match status" value="1"/>
</dbReference>
<dbReference type="Gene3D" id="1.25.40.10">
    <property type="entry name" value="Tetratricopeptide repeat domain"/>
    <property type="match status" value="3"/>
</dbReference>
<reference evidence="5 6" key="1">
    <citation type="journal article" date="2010" name="Cell">
        <title>The genome of Naegleria gruberi illuminates early eukaryotic versatility.</title>
        <authorList>
            <person name="Fritz-Laylin L.K."/>
            <person name="Prochnik S.E."/>
            <person name="Ginger M.L."/>
            <person name="Dacks J.B."/>
            <person name="Carpenter M.L."/>
            <person name="Field M.C."/>
            <person name="Kuo A."/>
            <person name="Paredez A."/>
            <person name="Chapman J."/>
            <person name="Pham J."/>
            <person name="Shu S."/>
            <person name="Neupane R."/>
            <person name="Cipriano M."/>
            <person name="Mancuso J."/>
            <person name="Tu H."/>
            <person name="Salamov A."/>
            <person name="Lindquist E."/>
            <person name="Shapiro H."/>
            <person name="Lucas S."/>
            <person name="Grigoriev I.V."/>
            <person name="Cande W.Z."/>
            <person name="Fulton C."/>
            <person name="Rokhsar D.S."/>
            <person name="Dawson S.C."/>
        </authorList>
    </citation>
    <scope>NUCLEOTIDE SEQUENCE [LARGE SCALE GENOMIC DNA]</scope>
    <source>
        <strain evidence="5 6">NEG-M</strain>
    </source>
</reference>
<feature type="repeat" description="TPR" evidence="3">
    <location>
        <begin position="1137"/>
        <end position="1170"/>
    </location>
</feature>
<evidence type="ECO:0000256" key="2">
    <source>
        <dbReference type="ARBA" id="ARBA00022803"/>
    </source>
</evidence>
<dbReference type="VEuPathDB" id="AmoebaDB:NAEGRDRAFT_57400"/>
<dbReference type="PANTHER" id="PTHR44858:SF1">
    <property type="entry name" value="UDP-N-ACETYLGLUCOSAMINE--PEPTIDE N-ACETYLGLUCOSAMINYLTRANSFERASE SPINDLY-RELATED"/>
    <property type="match status" value="1"/>
</dbReference>
<protein>
    <submittedName>
        <fullName evidence="5">TPR repeat domain-containing protein</fullName>
    </submittedName>
</protein>
<dbReference type="OrthoDB" id="343875at2759"/>
<dbReference type="SUPFAM" id="SSF48452">
    <property type="entry name" value="TPR-like"/>
    <property type="match status" value="3"/>
</dbReference>
<keyword evidence="2 3" id="KW-0802">TPR repeat</keyword>
<dbReference type="GeneID" id="8860237"/>
<dbReference type="EMBL" id="GG738856">
    <property type="protein sequence ID" value="EFC47032.1"/>
    <property type="molecule type" value="Genomic_DNA"/>
</dbReference>
<dbReference type="RefSeq" id="XP_002679776.1">
    <property type="nucleotide sequence ID" value="XM_002679730.1"/>
</dbReference>
<dbReference type="InterPro" id="IPR019734">
    <property type="entry name" value="TPR_rpt"/>
</dbReference>
<evidence type="ECO:0000256" key="4">
    <source>
        <dbReference type="SAM" id="SignalP"/>
    </source>
</evidence>
<organism evidence="6">
    <name type="scientific">Naegleria gruberi</name>
    <name type="common">Amoeba</name>
    <dbReference type="NCBI Taxonomy" id="5762"/>
    <lineage>
        <taxon>Eukaryota</taxon>
        <taxon>Discoba</taxon>
        <taxon>Heterolobosea</taxon>
        <taxon>Tetramitia</taxon>
        <taxon>Eutetramitia</taxon>
        <taxon>Vahlkampfiidae</taxon>
        <taxon>Naegleria</taxon>
    </lineage>
</organism>